<sequence>MTKYKEIKAEILAIGDELLYGQIADTNSHWISQELDKIGVRVIRRTTIGDNKTSMMAAFADAEKRADIVLMTGGLGPTNDDLTKPLLAEYFNCDIQLVPEALEAVRTFFEKRGRELTDLNRLQAHLPTKCTYVPNEVGTAPGMWFEENDTVWMSMPGVPHEMKKLMTDFVIPKIKETFPLPIIYHKVIKTVGIGESWLADLISDWENNLPENIKLAYLPSLGQVKLRLTAFGDDYDELQAAVETQIDKVKPKIDKYIFGYNKETLEEAIGRLLKQADKKVALAESCSGGFISHLITSIPGSSKYFQGALIPYHNEFKNKILHVDLETLKIFGAVSEQTVIQMSEQIRKKFDADFGIASSGIAGPDGGWAEKPVGTVWIACAMEGKTITKKLQLTQDRLLNIQLTAVAALNMLRLCIIGKTE</sequence>
<dbReference type="SUPFAM" id="SSF53218">
    <property type="entry name" value="Molybdenum cofactor biosynthesis proteins"/>
    <property type="match status" value="1"/>
</dbReference>
<dbReference type="PIRSF" id="PIRSF006728">
    <property type="entry name" value="CinA"/>
    <property type="match status" value="1"/>
</dbReference>
<dbReference type="eggNOG" id="COG1058">
    <property type="taxonomic scope" value="Bacteria"/>
</dbReference>
<dbReference type="PATRIC" id="fig|866536.3.peg.3682"/>
<dbReference type="PANTHER" id="PTHR13939">
    <property type="entry name" value="NICOTINAMIDE-NUCLEOTIDE AMIDOHYDROLASE PNCC"/>
    <property type="match status" value="1"/>
</dbReference>
<dbReference type="KEGG" id="bbd:Belba_3554"/>
<dbReference type="Pfam" id="PF18146">
    <property type="entry name" value="CinA_KH"/>
    <property type="match status" value="1"/>
</dbReference>
<dbReference type="InterPro" id="IPR008135">
    <property type="entry name" value="Competence-induced_CinA"/>
</dbReference>
<dbReference type="InterPro" id="IPR036425">
    <property type="entry name" value="MoaB/Mog-like_dom_sf"/>
</dbReference>
<dbReference type="InterPro" id="IPR036653">
    <property type="entry name" value="CinA-like_C"/>
</dbReference>
<organism evidence="3 4">
    <name type="scientific">Belliella baltica (strain DSM 15883 / CIP 108006 / LMG 21964 / BA134)</name>
    <dbReference type="NCBI Taxonomy" id="866536"/>
    <lineage>
        <taxon>Bacteria</taxon>
        <taxon>Pseudomonadati</taxon>
        <taxon>Bacteroidota</taxon>
        <taxon>Cytophagia</taxon>
        <taxon>Cytophagales</taxon>
        <taxon>Cyclobacteriaceae</taxon>
        <taxon>Belliella</taxon>
    </lineage>
</organism>
<dbReference type="HAMAP" id="MF_00226_B">
    <property type="entry name" value="CinA_B"/>
    <property type="match status" value="1"/>
</dbReference>
<dbReference type="AlphaFoldDB" id="I3Z9Y4"/>
<comment type="similarity">
    <text evidence="1">Belongs to the CinA family.</text>
</comment>
<dbReference type="NCBIfam" id="TIGR00200">
    <property type="entry name" value="cinA_nterm"/>
    <property type="match status" value="1"/>
</dbReference>
<protein>
    <recommendedName>
        <fullName evidence="1">CinA-like protein</fullName>
    </recommendedName>
</protein>
<dbReference type="STRING" id="866536.Belba_3554"/>
<dbReference type="NCBIfam" id="TIGR00199">
    <property type="entry name" value="PncC_domain"/>
    <property type="match status" value="1"/>
</dbReference>
<dbReference type="NCBIfam" id="NF001813">
    <property type="entry name" value="PRK00549.1"/>
    <property type="match status" value="1"/>
</dbReference>
<dbReference type="InterPro" id="IPR008136">
    <property type="entry name" value="CinA_C"/>
</dbReference>
<dbReference type="Pfam" id="PF02464">
    <property type="entry name" value="CinA"/>
    <property type="match status" value="1"/>
</dbReference>
<dbReference type="InterPro" id="IPR001453">
    <property type="entry name" value="MoaB/Mog_dom"/>
</dbReference>
<name>I3Z9Y4_BELBD</name>
<evidence type="ECO:0000259" key="2">
    <source>
        <dbReference type="SMART" id="SM00852"/>
    </source>
</evidence>
<dbReference type="Pfam" id="PF00994">
    <property type="entry name" value="MoCF_biosynth"/>
    <property type="match status" value="1"/>
</dbReference>
<evidence type="ECO:0000256" key="1">
    <source>
        <dbReference type="HAMAP-Rule" id="MF_00226"/>
    </source>
</evidence>
<dbReference type="Gene3D" id="3.40.980.10">
    <property type="entry name" value="MoaB/Mog-like domain"/>
    <property type="match status" value="1"/>
</dbReference>
<evidence type="ECO:0000313" key="3">
    <source>
        <dbReference type="EMBL" id="AFL86052.1"/>
    </source>
</evidence>
<dbReference type="InterPro" id="IPR041424">
    <property type="entry name" value="CinA_KH"/>
</dbReference>
<dbReference type="HOGENOM" id="CLU_030805_9_2_10"/>
<dbReference type="Proteomes" id="UP000006050">
    <property type="component" value="Chromosome"/>
</dbReference>
<proteinExistence type="inferred from homology"/>
<dbReference type="eggNOG" id="COG1546">
    <property type="taxonomic scope" value="Bacteria"/>
</dbReference>
<dbReference type="InterPro" id="IPR050101">
    <property type="entry name" value="CinA"/>
</dbReference>
<keyword evidence="4" id="KW-1185">Reference proteome</keyword>
<dbReference type="Gene3D" id="3.90.950.20">
    <property type="entry name" value="CinA-like"/>
    <property type="match status" value="1"/>
</dbReference>
<accession>I3Z9Y4</accession>
<dbReference type="PANTHER" id="PTHR13939:SF0">
    <property type="entry name" value="NMN AMIDOHYDROLASE-LIKE PROTEIN YFAY"/>
    <property type="match status" value="1"/>
</dbReference>
<dbReference type="SMART" id="SM00852">
    <property type="entry name" value="MoCF_biosynth"/>
    <property type="match status" value="1"/>
</dbReference>
<dbReference type="EMBL" id="CP003281">
    <property type="protein sequence ID" value="AFL86052.1"/>
    <property type="molecule type" value="Genomic_DNA"/>
</dbReference>
<evidence type="ECO:0000313" key="4">
    <source>
        <dbReference type="Proteomes" id="UP000006050"/>
    </source>
</evidence>
<dbReference type="CDD" id="cd00885">
    <property type="entry name" value="cinA"/>
    <property type="match status" value="1"/>
</dbReference>
<feature type="domain" description="MoaB/Mog" evidence="2">
    <location>
        <begin position="10"/>
        <end position="176"/>
    </location>
</feature>
<dbReference type="SUPFAM" id="SSF142433">
    <property type="entry name" value="CinA-like"/>
    <property type="match status" value="1"/>
</dbReference>
<dbReference type="NCBIfam" id="TIGR00177">
    <property type="entry name" value="molyb_syn"/>
    <property type="match status" value="1"/>
</dbReference>
<dbReference type="RefSeq" id="WP_014773986.1">
    <property type="nucleotide sequence ID" value="NC_018010.1"/>
</dbReference>
<reference evidence="4" key="1">
    <citation type="submission" date="2012-06" db="EMBL/GenBank/DDBJ databases">
        <title>The complete genome of Belliella baltica DSM 15883.</title>
        <authorList>
            <person name="Lucas S."/>
            <person name="Copeland A."/>
            <person name="Lapidus A."/>
            <person name="Goodwin L."/>
            <person name="Pitluck S."/>
            <person name="Peters L."/>
            <person name="Mikhailova N."/>
            <person name="Davenport K."/>
            <person name="Kyrpides N."/>
            <person name="Mavromatis K."/>
            <person name="Pagani I."/>
            <person name="Ivanova N."/>
            <person name="Ovchinnikova G."/>
            <person name="Zeytun A."/>
            <person name="Detter J.C."/>
            <person name="Han C."/>
            <person name="Land M."/>
            <person name="Hauser L."/>
            <person name="Markowitz V."/>
            <person name="Cheng J.-F."/>
            <person name="Hugenholtz P."/>
            <person name="Woyke T."/>
            <person name="Wu D."/>
            <person name="Tindall B."/>
            <person name="Pomrenke H."/>
            <person name="Brambilla E."/>
            <person name="Klenk H.-P."/>
            <person name="Eisen J.A."/>
        </authorList>
    </citation>
    <scope>NUCLEOTIDE SEQUENCE [LARGE SCALE GENOMIC DNA]</scope>
    <source>
        <strain evidence="4">DSM 15883 / CIP 108006 / LMG 21964 / BA134</strain>
    </source>
</reference>
<dbReference type="Gene3D" id="3.30.70.2860">
    <property type="match status" value="1"/>
</dbReference>
<gene>
    <name evidence="3" type="ordered locus">Belba_3554</name>
</gene>
<dbReference type="OrthoDB" id="9801454at2"/>